<feature type="compositionally biased region" description="Acidic residues" evidence="1">
    <location>
        <begin position="14"/>
        <end position="31"/>
    </location>
</feature>
<dbReference type="Proteomes" id="UP001157418">
    <property type="component" value="Unassembled WGS sequence"/>
</dbReference>
<feature type="region of interest" description="Disordered" evidence="1">
    <location>
        <begin position="1"/>
        <end position="38"/>
    </location>
</feature>
<evidence type="ECO:0000313" key="2">
    <source>
        <dbReference type="EMBL" id="CAH1413047.1"/>
    </source>
</evidence>
<dbReference type="AlphaFoldDB" id="A0AAU9LF88"/>
<evidence type="ECO:0000256" key="1">
    <source>
        <dbReference type="SAM" id="MobiDB-lite"/>
    </source>
</evidence>
<protein>
    <submittedName>
        <fullName evidence="2">Uncharacterized protein</fullName>
    </submittedName>
</protein>
<sequence>MMRHPNIFILHEESESEDDEIDDHNDEENDHEQEAELSKKGFPEYRDGCAHVLGQQRKSHRLLEFIRRHISTDGMALGSVFILYGSVSGPSKTNFLLAYECPQEIGYYGILVSMNCFGSFSQIASMELIHLHHVPIDSRLANVLLQIKSELNVHMSDNSL</sequence>
<proteinExistence type="predicted"/>
<name>A0AAU9LF88_9ASTR</name>
<evidence type="ECO:0000313" key="3">
    <source>
        <dbReference type="Proteomes" id="UP001157418"/>
    </source>
</evidence>
<gene>
    <name evidence="2" type="ORF">LVIROSA_LOCUS1026</name>
</gene>
<accession>A0AAU9LF88</accession>
<keyword evidence="3" id="KW-1185">Reference proteome</keyword>
<dbReference type="EMBL" id="CAKMRJ010000001">
    <property type="protein sequence ID" value="CAH1413047.1"/>
    <property type="molecule type" value="Genomic_DNA"/>
</dbReference>
<organism evidence="2 3">
    <name type="scientific">Lactuca virosa</name>
    <dbReference type="NCBI Taxonomy" id="75947"/>
    <lineage>
        <taxon>Eukaryota</taxon>
        <taxon>Viridiplantae</taxon>
        <taxon>Streptophyta</taxon>
        <taxon>Embryophyta</taxon>
        <taxon>Tracheophyta</taxon>
        <taxon>Spermatophyta</taxon>
        <taxon>Magnoliopsida</taxon>
        <taxon>eudicotyledons</taxon>
        <taxon>Gunneridae</taxon>
        <taxon>Pentapetalae</taxon>
        <taxon>asterids</taxon>
        <taxon>campanulids</taxon>
        <taxon>Asterales</taxon>
        <taxon>Asteraceae</taxon>
        <taxon>Cichorioideae</taxon>
        <taxon>Cichorieae</taxon>
        <taxon>Lactucinae</taxon>
        <taxon>Lactuca</taxon>
    </lineage>
</organism>
<comment type="caution">
    <text evidence="2">The sequence shown here is derived from an EMBL/GenBank/DDBJ whole genome shotgun (WGS) entry which is preliminary data.</text>
</comment>
<reference evidence="2 3" key="1">
    <citation type="submission" date="2022-01" db="EMBL/GenBank/DDBJ databases">
        <authorList>
            <person name="Xiong W."/>
            <person name="Schranz E."/>
        </authorList>
    </citation>
    <scope>NUCLEOTIDE SEQUENCE [LARGE SCALE GENOMIC DNA]</scope>
</reference>